<gene>
    <name evidence="1" type="ORF">IHE45_05G202000</name>
</gene>
<accession>A0ACB7W8G4</accession>
<dbReference type="EMBL" id="CM037015">
    <property type="protein sequence ID" value="KAH7683727.1"/>
    <property type="molecule type" value="Genomic_DNA"/>
</dbReference>
<evidence type="ECO:0000313" key="1">
    <source>
        <dbReference type="EMBL" id="KAH7683727.1"/>
    </source>
</evidence>
<dbReference type="Proteomes" id="UP000827976">
    <property type="component" value="Chromosome 5"/>
</dbReference>
<keyword evidence="2" id="KW-1185">Reference proteome</keyword>
<protein>
    <submittedName>
        <fullName evidence="1">RWP-RK domain-containing protein</fullName>
    </submittedName>
</protein>
<name>A0ACB7W8G4_DIOAL</name>
<organism evidence="1 2">
    <name type="scientific">Dioscorea alata</name>
    <name type="common">Purple yam</name>
    <dbReference type="NCBI Taxonomy" id="55571"/>
    <lineage>
        <taxon>Eukaryota</taxon>
        <taxon>Viridiplantae</taxon>
        <taxon>Streptophyta</taxon>
        <taxon>Embryophyta</taxon>
        <taxon>Tracheophyta</taxon>
        <taxon>Spermatophyta</taxon>
        <taxon>Magnoliopsida</taxon>
        <taxon>Liliopsida</taxon>
        <taxon>Dioscoreales</taxon>
        <taxon>Dioscoreaceae</taxon>
        <taxon>Dioscorea</taxon>
    </lineage>
</organism>
<evidence type="ECO:0000313" key="2">
    <source>
        <dbReference type="Proteomes" id="UP000827976"/>
    </source>
</evidence>
<proteinExistence type="predicted"/>
<comment type="caution">
    <text evidence="1">The sequence shown here is derived from an EMBL/GenBank/DDBJ whole genome shotgun (WGS) entry which is preliminary data.</text>
</comment>
<sequence>MQYHTNDVGGFVHENENNIAPLVSSVQLDCSGCHVLREIFHTNGEKSMKLVIHGGIGVFFHAVLDVFFNTDGLPPVMEKSFFDFSTETFDGVKRFLVDYGQLKVLDRYIIIHDSISSFYDVLCTKMSHNDVGSTQGVELQMPQPEEMHVSWNPIRNPKTRIATQVAFDYLTGNNSLKRERTGKLQLSDLAQYFHLPMTEASKQLKLCSTAIKKICRKYGIIRWPYRKIKSIDKMISNLLNKTRPGDAQNLDEIEKLRERRAQICAGSV</sequence>
<reference evidence="2" key="1">
    <citation type="journal article" date="2022" name="Nat. Commun.">
        <title>Chromosome evolution and the genetic basis of agronomically important traits in greater yam.</title>
        <authorList>
            <person name="Bredeson J.V."/>
            <person name="Lyons J.B."/>
            <person name="Oniyinde I.O."/>
            <person name="Okereke N.R."/>
            <person name="Kolade O."/>
            <person name="Nnabue I."/>
            <person name="Nwadili C.O."/>
            <person name="Hribova E."/>
            <person name="Parker M."/>
            <person name="Nwogha J."/>
            <person name="Shu S."/>
            <person name="Carlson J."/>
            <person name="Kariba R."/>
            <person name="Muthemba S."/>
            <person name="Knop K."/>
            <person name="Barton G.J."/>
            <person name="Sherwood A.V."/>
            <person name="Lopez-Montes A."/>
            <person name="Asiedu R."/>
            <person name="Jamnadass R."/>
            <person name="Muchugi A."/>
            <person name="Goodstein D."/>
            <person name="Egesi C.N."/>
            <person name="Featherston J."/>
            <person name="Asfaw A."/>
            <person name="Simpson G.G."/>
            <person name="Dolezel J."/>
            <person name="Hendre P.S."/>
            <person name="Van Deynze A."/>
            <person name="Kumar P.L."/>
            <person name="Obidiegwu J.E."/>
            <person name="Bhattacharjee R."/>
            <person name="Rokhsar D.S."/>
        </authorList>
    </citation>
    <scope>NUCLEOTIDE SEQUENCE [LARGE SCALE GENOMIC DNA]</scope>
    <source>
        <strain evidence="2">cv. TDa95/00328</strain>
    </source>
</reference>